<organism evidence="10 11">
    <name type="scientific">Pontibacterium sinense</name>
    <dbReference type="NCBI Taxonomy" id="2781979"/>
    <lineage>
        <taxon>Bacteria</taxon>
        <taxon>Pseudomonadati</taxon>
        <taxon>Pseudomonadota</taxon>
        <taxon>Gammaproteobacteria</taxon>
        <taxon>Oceanospirillales</taxon>
        <taxon>Oceanospirillaceae</taxon>
        <taxon>Pontibacterium</taxon>
    </lineage>
</organism>
<dbReference type="GO" id="GO:0008721">
    <property type="term" value="F:D-serine ammonia-lyase activity"/>
    <property type="evidence" value="ECO:0007669"/>
    <property type="project" value="TreeGrafter"/>
</dbReference>
<dbReference type="GO" id="GO:0070179">
    <property type="term" value="P:D-serine biosynthetic process"/>
    <property type="evidence" value="ECO:0007669"/>
    <property type="project" value="TreeGrafter"/>
</dbReference>
<dbReference type="GO" id="GO:0030170">
    <property type="term" value="F:pyridoxal phosphate binding"/>
    <property type="evidence" value="ECO:0007669"/>
    <property type="project" value="InterPro"/>
</dbReference>
<dbReference type="FunFam" id="3.40.50.1100:FF:000005">
    <property type="entry name" value="Threonine dehydratase catabolic"/>
    <property type="match status" value="1"/>
</dbReference>
<dbReference type="GO" id="GO:0005524">
    <property type="term" value="F:ATP binding"/>
    <property type="evidence" value="ECO:0007669"/>
    <property type="project" value="TreeGrafter"/>
</dbReference>
<accession>A0A8J7FG11</accession>
<evidence type="ECO:0000313" key="11">
    <source>
        <dbReference type="Proteomes" id="UP000640333"/>
    </source>
</evidence>
<keyword evidence="6" id="KW-0460">Magnesium</keyword>
<evidence type="ECO:0000256" key="3">
    <source>
        <dbReference type="ARBA" id="ARBA00001936"/>
    </source>
</evidence>
<evidence type="ECO:0000259" key="9">
    <source>
        <dbReference type="Pfam" id="PF00291"/>
    </source>
</evidence>
<keyword evidence="11" id="KW-1185">Reference proteome</keyword>
<dbReference type="InterPro" id="IPR000634">
    <property type="entry name" value="Ser/Thr_deHydtase_PyrdxlP-BS"/>
</dbReference>
<comment type="cofactor">
    <cofactor evidence="1">
        <name>Ca(2+)</name>
        <dbReference type="ChEBI" id="CHEBI:29108"/>
    </cofactor>
</comment>
<dbReference type="GO" id="GO:0000287">
    <property type="term" value="F:magnesium ion binding"/>
    <property type="evidence" value="ECO:0007669"/>
    <property type="project" value="TreeGrafter"/>
</dbReference>
<comment type="cofactor">
    <cofactor evidence="4">
        <name>Mg(2+)</name>
        <dbReference type="ChEBI" id="CHEBI:18420"/>
    </cofactor>
</comment>
<evidence type="ECO:0000313" key="10">
    <source>
        <dbReference type="EMBL" id="MBE9398899.1"/>
    </source>
</evidence>
<evidence type="ECO:0000256" key="7">
    <source>
        <dbReference type="ARBA" id="ARBA00022898"/>
    </source>
</evidence>
<sequence length="320" mass="34678">MMLNPEGIIQADKRINPYIEKTPVLSSSYLNDLVGADLFFKCEGLQTTGAFKLRGALNALLTLKDEGSLPKHVVAFSSGNHAQAVAYACKTLGIKATIFISESSSDFKIEATRDHGAEVILTKTKAEAEERALEMQQTGAYFLPPFDNDDVILGQGTSCYEALLDGLSPDVIIAPVGGGGLISGTYLAAQLLSPSSSVIGAEPKLGNDAFQSLKTGKIVRWHDAPNTIADGARTLSISERTFEYIKQLDGIIEAEEEDIKYWTRMLFLHLKVTVEPTSAVAMAACSKWLKAQTGQDRKSVLIILSGGNIDANTYRKIWDE</sequence>
<comment type="cofactor">
    <cofactor evidence="2">
        <name>pyridoxal 5'-phosphate</name>
        <dbReference type="ChEBI" id="CHEBI:597326"/>
    </cofactor>
</comment>
<dbReference type="NCBIfam" id="NF005147">
    <property type="entry name" value="PRK06608.1"/>
    <property type="match status" value="1"/>
</dbReference>
<evidence type="ECO:0000256" key="1">
    <source>
        <dbReference type="ARBA" id="ARBA00001913"/>
    </source>
</evidence>
<reference evidence="10" key="1">
    <citation type="submission" date="2020-10" db="EMBL/GenBank/DDBJ databases">
        <title>Bacterium isolated from coastal waters sediment.</title>
        <authorList>
            <person name="Chen R.-J."/>
            <person name="Lu D.-C."/>
            <person name="Zhu K.-L."/>
            <person name="Du Z.-J."/>
        </authorList>
    </citation>
    <scope>NUCLEOTIDE SEQUENCE</scope>
    <source>
        <strain evidence="10">N1Y112</strain>
    </source>
</reference>
<dbReference type="GO" id="GO:0003941">
    <property type="term" value="F:L-serine ammonia-lyase activity"/>
    <property type="evidence" value="ECO:0007669"/>
    <property type="project" value="TreeGrafter"/>
</dbReference>
<keyword evidence="8" id="KW-0456">Lyase</keyword>
<comment type="cofactor">
    <cofactor evidence="3">
        <name>Mn(2+)</name>
        <dbReference type="ChEBI" id="CHEBI:29035"/>
    </cofactor>
</comment>
<dbReference type="InterPro" id="IPR001926">
    <property type="entry name" value="TrpB-like_PALP"/>
</dbReference>
<dbReference type="GO" id="GO:0030378">
    <property type="term" value="F:serine racemase activity"/>
    <property type="evidence" value="ECO:0007669"/>
    <property type="project" value="TreeGrafter"/>
</dbReference>
<dbReference type="Proteomes" id="UP000640333">
    <property type="component" value="Unassembled WGS sequence"/>
</dbReference>
<dbReference type="RefSeq" id="WP_193954592.1">
    <property type="nucleotide sequence ID" value="NZ_JADEYS010000019.1"/>
</dbReference>
<dbReference type="GO" id="GO:0018114">
    <property type="term" value="F:threonine racemase activity"/>
    <property type="evidence" value="ECO:0007669"/>
    <property type="project" value="TreeGrafter"/>
</dbReference>
<comment type="similarity">
    <text evidence="5">Belongs to the serine/threonine dehydratase family.</text>
</comment>
<keyword evidence="7" id="KW-0663">Pyridoxal phosphate</keyword>
<feature type="domain" description="Tryptophan synthase beta chain-like PALP" evidence="9">
    <location>
        <begin position="16"/>
        <end position="306"/>
    </location>
</feature>
<dbReference type="EMBL" id="JADEYS010000019">
    <property type="protein sequence ID" value="MBE9398899.1"/>
    <property type="molecule type" value="Genomic_DNA"/>
</dbReference>
<dbReference type="AlphaFoldDB" id="A0A8J7FG11"/>
<gene>
    <name evidence="10" type="ORF">IOQ59_16685</name>
</gene>
<protein>
    <submittedName>
        <fullName evidence="10">Serine/threonine dehydratase</fullName>
    </submittedName>
</protein>
<dbReference type="SUPFAM" id="SSF53686">
    <property type="entry name" value="Tryptophan synthase beta subunit-like PLP-dependent enzymes"/>
    <property type="match status" value="1"/>
</dbReference>
<dbReference type="CDD" id="cd01562">
    <property type="entry name" value="Thr-dehyd"/>
    <property type="match status" value="1"/>
</dbReference>
<name>A0A8J7FG11_9GAMM</name>
<proteinExistence type="inferred from homology"/>
<evidence type="ECO:0000256" key="4">
    <source>
        <dbReference type="ARBA" id="ARBA00001946"/>
    </source>
</evidence>
<dbReference type="PANTHER" id="PTHR43050:SF1">
    <property type="entry name" value="SERINE RACEMASE"/>
    <property type="match status" value="1"/>
</dbReference>
<dbReference type="PANTHER" id="PTHR43050">
    <property type="entry name" value="SERINE / THREONINE RACEMASE FAMILY MEMBER"/>
    <property type="match status" value="1"/>
</dbReference>
<dbReference type="PROSITE" id="PS00165">
    <property type="entry name" value="DEHYDRATASE_SER_THR"/>
    <property type="match status" value="1"/>
</dbReference>
<comment type="caution">
    <text evidence="10">The sequence shown here is derived from an EMBL/GenBank/DDBJ whole genome shotgun (WGS) entry which is preliminary data.</text>
</comment>
<evidence type="ECO:0000256" key="2">
    <source>
        <dbReference type="ARBA" id="ARBA00001933"/>
    </source>
</evidence>
<evidence type="ECO:0000256" key="6">
    <source>
        <dbReference type="ARBA" id="ARBA00022842"/>
    </source>
</evidence>
<dbReference type="Gene3D" id="3.40.50.1100">
    <property type="match status" value="2"/>
</dbReference>
<evidence type="ECO:0000256" key="5">
    <source>
        <dbReference type="ARBA" id="ARBA00010869"/>
    </source>
</evidence>
<evidence type="ECO:0000256" key="8">
    <source>
        <dbReference type="ARBA" id="ARBA00023239"/>
    </source>
</evidence>
<dbReference type="Pfam" id="PF00291">
    <property type="entry name" value="PALP"/>
    <property type="match status" value="1"/>
</dbReference>
<dbReference type="InterPro" id="IPR036052">
    <property type="entry name" value="TrpB-like_PALP_sf"/>
</dbReference>